<dbReference type="EMBL" id="OZ034822">
    <property type="protein sequence ID" value="CAL1410549.1"/>
    <property type="molecule type" value="Genomic_DNA"/>
</dbReference>
<name>A0AAV2GIP3_9ROSI</name>
<organism evidence="1 2">
    <name type="scientific">Linum trigynum</name>
    <dbReference type="NCBI Taxonomy" id="586398"/>
    <lineage>
        <taxon>Eukaryota</taxon>
        <taxon>Viridiplantae</taxon>
        <taxon>Streptophyta</taxon>
        <taxon>Embryophyta</taxon>
        <taxon>Tracheophyta</taxon>
        <taxon>Spermatophyta</taxon>
        <taxon>Magnoliopsida</taxon>
        <taxon>eudicotyledons</taxon>
        <taxon>Gunneridae</taxon>
        <taxon>Pentapetalae</taxon>
        <taxon>rosids</taxon>
        <taxon>fabids</taxon>
        <taxon>Malpighiales</taxon>
        <taxon>Linaceae</taxon>
        <taxon>Linum</taxon>
    </lineage>
</organism>
<dbReference type="AlphaFoldDB" id="A0AAV2GIP3"/>
<reference evidence="1 2" key="1">
    <citation type="submission" date="2024-04" db="EMBL/GenBank/DDBJ databases">
        <authorList>
            <person name="Fracassetti M."/>
        </authorList>
    </citation>
    <scope>NUCLEOTIDE SEQUENCE [LARGE SCALE GENOMIC DNA]</scope>
</reference>
<accession>A0AAV2GIP3</accession>
<evidence type="ECO:0000313" key="2">
    <source>
        <dbReference type="Proteomes" id="UP001497516"/>
    </source>
</evidence>
<gene>
    <name evidence="1" type="ORF">LTRI10_LOCUS49961</name>
</gene>
<keyword evidence="2" id="KW-1185">Reference proteome</keyword>
<sequence>MADKDILEADVSRSHGRVEELEKEKEECSLRHKTEVDVVAKSAIATYLLSPAFRQIDYVMRSKVIADIVASIRHLLRRERPELEWDTYVVWDAVIACGSFESDVNCDNALVAAAGGDEATSQGGGEV</sequence>
<dbReference type="Proteomes" id="UP001497516">
    <property type="component" value="Chromosome 9"/>
</dbReference>
<proteinExistence type="predicted"/>
<protein>
    <submittedName>
        <fullName evidence="1">Uncharacterized protein</fullName>
    </submittedName>
</protein>
<evidence type="ECO:0000313" key="1">
    <source>
        <dbReference type="EMBL" id="CAL1410549.1"/>
    </source>
</evidence>